<feature type="domain" description="Helicase-associated" evidence="1">
    <location>
        <begin position="186"/>
        <end position="254"/>
    </location>
</feature>
<dbReference type="Proteomes" id="UP001295423">
    <property type="component" value="Unassembled WGS sequence"/>
</dbReference>
<sequence length="346" mass="39998">MLNINTNFPGTMDNKKLCLTAGCSESNFQQEGCRWIDPFPLTHAMNLSYRDEKEFDLGPLLDYVPSSTLMDRSTEKKSIQENMLKRPIIQIEDNDYENHNSRASRFKRHRTCNDVAVSSATDIIPADAISSAADAIPDDSIEDAAIVFPDVEISAADFFPDVATRAEGALHVTQEAQEYPRFRNHQEEQWQKRYQCLLEFKQKHGHCCVPNKHDENPVLGRWVKRQRYQHKLLQHRKKSTLVPHRVKALEDAGFIWDSHSALWEERLNELKAYRRVHGHGNVPSTCTANAQLSTWVKCQRRQYKLFLHDDPSSNLTPERISALNQIGFQWCGRLARRKSTMPSYYL</sequence>
<evidence type="ECO:0000313" key="2">
    <source>
        <dbReference type="EMBL" id="CAJ1970340.1"/>
    </source>
</evidence>
<feature type="domain" description="Helicase-associated" evidence="1">
    <location>
        <begin position="261"/>
        <end position="328"/>
    </location>
</feature>
<dbReference type="EMBL" id="CAKOGP040002502">
    <property type="protein sequence ID" value="CAJ1970340.1"/>
    <property type="molecule type" value="Genomic_DNA"/>
</dbReference>
<dbReference type="PANTHER" id="PTHR33418:SF1">
    <property type="entry name" value="HELICASE-ASSOCIATED DOMAIN-CONTAINING PROTEIN"/>
    <property type="match status" value="1"/>
</dbReference>
<reference evidence="2" key="1">
    <citation type="submission" date="2023-08" db="EMBL/GenBank/DDBJ databases">
        <authorList>
            <person name="Audoor S."/>
            <person name="Bilcke G."/>
        </authorList>
    </citation>
    <scope>NUCLEOTIDE SEQUENCE</scope>
</reference>
<gene>
    <name evidence="2" type="ORF">CYCCA115_LOCUS24359</name>
</gene>
<keyword evidence="3" id="KW-1185">Reference proteome</keyword>
<proteinExistence type="predicted"/>
<organism evidence="2 3">
    <name type="scientific">Cylindrotheca closterium</name>
    <dbReference type="NCBI Taxonomy" id="2856"/>
    <lineage>
        <taxon>Eukaryota</taxon>
        <taxon>Sar</taxon>
        <taxon>Stramenopiles</taxon>
        <taxon>Ochrophyta</taxon>
        <taxon>Bacillariophyta</taxon>
        <taxon>Bacillariophyceae</taxon>
        <taxon>Bacillariophycidae</taxon>
        <taxon>Bacillariales</taxon>
        <taxon>Bacillariaceae</taxon>
        <taxon>Cylindrotheca</taxon>
    </lineage>
</organism>
<dbReference type="Gene3D" id="6.10.140.530">
    <property type="match status" value="2"/>
</dbReference>
<accession>A0AAD2GEF7</accession>
<dbReference type="PANTHER" id="PTHR33418">
    <property type="entry name" value="HELICASE-ASSOCIATED"/>
    <property type="match status" value="1"/>
</dbReference>
<comment type="caution">
    <text evidence="2">The sequence shown here is derived from an EMBL/GenBank/DDBJ whole genome shotgun (WGS) entry which is preliminary data.</text>
</comment>
<evidence type="ECO:0000313" key="3">
    <source>
        <dbReference type="Proteomes" id="UP001295423"/>
    </source>
</evidence>
<dbReference type="AlphaFoldDB" id="A0AAD2GEF7"/>
<name>A0AAD2GEF7_9STRA</name>
<dbReference type="Pfam" id="PF03457">
    <property type="entry name" value="HA"/>
    <property type="match status" value="2"/>
</dbReference>
<dbReference type="InterPro" id="IPR005114">
    <property type="entry name" value="Helicase_assoc"/>
</dbReference>
<evidence type="ECO:0000259" key="1">
    <source>
        <dbReference type="Pfam" id="PF03457"/>
    </source>
</evidence>
<protein>
    <recommendedName>
        <fullName evidence="1">Helicase-associated domain-containing protein</fullName>
    </recommendedName>
</protein>